<keyword evidence="2" id="KW-0805">Transcription regulation</keyword>
<dbReference type="Proteomes" id="UP001501671">
    <property type="component" value="Unassembled WGS sequence"/>
</dbReference>
<keyword evidence="4" id="KW-0804">Transcription</keyword>
<dbReference type="InterPro" id="IPR000847">
    <property type="entry name" value="LysR_HTH_N"/>
</dbReference>
<dbReference type="NCBIfam" id="NF008352">
    <property type="entry name" value="PRK11139.1"/>
    <property type="match status" value="1"/>
</dbReference>
<dbReference type="Gene3D" id="3.40.190.10">
    <property type="entry name" value="Periplasmic binding protein-like II"/>
    <property type="match status" value="2"/>
</dbReference>
<dbReference type="InterPro" id="IPR058163">
    <property type="entry name" value="LysR-type_TF_proteobact-type"/>
</dbReference>
<dbReference type="InterPro" id="IPR036388">
    <property type="entry name" value="WH-like_DNA-bd_sf"/>
</dbReference>
<dbReference type="PROSITE" id="PS50931">
    <property type="entry name" value="HTH_LYSR"/>
    <property type="match status" value="1"/>
</dbReference>
<dbReference type="Gene3D" id="1.10.10.10">
    <property type="entry name" value="Winged helix-like DNA-binding domain superfamily/Winged helix DNA-binding domain"/>
    <property type="match status" value="1"/>
</dbReference>
<evidence type="ECO:0000313" key="6">
    <source>
        <dbReference type="EMBL" id="GAA4343297.1"/>
    </source>
</evidence>
<proteinExistence type="inferred from homology"/>
<dbReference type="PANTHER" id="PTHR30537">
    <property type="entry name" value="HTH-TYPE TRANSCRIPTIONAL REGULATOR"/>
    <property type="match status" value="1"/>
</dbReference>
<comment type="similarity">
    <text evidence="1">Belongs to the LysR transcriptional regulatory family.</text>
</comment>
<protein>
    <submittedName>
        <fullName evidence="6">LysR family transcriptional regulator</fullName>
    </submittedName>
</protein>
<evidence type="ECO:0000313" key="7">
    <source>
        <dbReference type="Proteomes" id="UP001501671"/>
    </source>
</evidence>
<organism evidence="6 7">
    <name type="scientific">Pigmentiphaga soli</name>
    <dbReference type="NCBI Taxonomy" id="1007095"/>
    <lineage>
        <taxon>Bacteria</taxon>
        <taxon>Pseudomonadati</taxon>
        <taxon>Pseudomonadota</taxon>
        <taxon>Betaproteobacteria</taxon>
        <taxon>Burkholderiales</taxon>
        <taxon>Alcaligenaceae</taxon>
        <taxon>Pigmentiphaga</taxon>
    </lineage>
</organism>
<sequence length="350" mass="38188">MKNRLPPLNSLKVFEAAARHSSFKKAAEELHVTAAAVSHQLSQLESILGVQLFRRFNQGIELTPAARMCLPRLREGLECLRDSVEQIRVHARAEVLTVAAAPSFAMRWLMPRLHRFILARPDIDVHVATRMSPFQGRRGARSGVAAVHEWAAEADLILMYGHGDYPGLHVAPLLGVSVTPLCSPTLLRRQPLDSAEQLLNHTLLHDDREALYGNPSFWQRWLEGAGVTGIAADRGPRFTHAFLAAGAALEGLGVVATTPALVTEELETGRLVAPLGTMVRVNAGYHAVTTEKSERRDDVQAFKAWLLEEAAATEACIRRAIGGRRRRGAVHRAFAAADGAASTERRPAAA</sequence>
<gene>
    <name evidence="6" type="ORF">GCM10023144_46060</name>
</gene>
<dbReference type="Pfam" id="PF00126">
    <property type="entry name" value="HTH_1"/>
    <property type="match status" value="1"/>
</dbReference>
<evidence type="ECO:0000256" key="1">
    <source>
        <dbReference type="ARBA" id="ARBA00009437"/>
    </source>
</evidence>
<dbReference type="Pfam" id="PF03466">
    <property type="entry name" value="LysR_substrate"/>
    <property type="match status" value="1"/>
</dbReference>
<dbReference type="RefSeq" id="WP_345252292.1">
    <property type="nucleotide sequence ID" value="NZ_BAABFO010000037.1"/>
</dbReference>
<dbReference type="PANTHER" id="PTHR30537:SF74">
    <property type="entry name" value="HTH-TYPE TRANSCRIPTIONAL REGULATOR TRPI"/>
    <property type="match status" value="1"/>
</dbReference>
<name>A0ABP8HRN0_9BURK</name>
<dbReference type="PRINTS" id="PR00039">
    <property type="entry name" value="HTHLYSR"/>
</dbReference>
<reference evidence="7" key="1">
    <citation type="journal article" date="2019" name="Int. J. Syst. Evol. Microbiol.">
        <title>The Global Catalogue of Microorganisms (GCM) 10K type strain sequencing project: providing services to taxonomists for standard genome sequencing and annotation.</title>
        <authorList>
            <consortium name="The Broad Institute Genomics Platform"/>
            <consortium name="The Broad Institute Genome Sequencing Center for Infectious Disease"/>
            <person name="Wu L."/>
            <person name="Ma J."/>
        </authorList>
    </citation>
    <scope>NUCLEOTIDE SEQUENCE [LARGE SCALE GENOMIC DNA]</scope>
    <source>
        <strain evidence="7">JCM 17666</strain>
    </source>
</reference>
<evidence type="ECO:0000259" key="5">
    <source>
        <dbReference type="PROSITE" id="PS50931"/>
    </source>
</evidence>
<dbReference type="InterPro" id="IPR005119">
    <property type="entry name" value="LysR_subst-bd"/>
</dbReference>
<dbReference type="SUPFAM" id="SSF46785">
    <property type="entry name" value="Winged helix' DNA-binding domain"/>
    <property type="match status" value="1"/>
</dbReference>
<keyword evidence="7" id="KW-1185">Reference proteome</keyword>
<keyword evidence="3" id="KW-0238">DNA-binding</keyword>
<accession>A0ABP8HRN0</accession>
<dbReference type="EMBL" id="BAABFO010000037">
    <property type="protein sequence ID" value="GAA4343297.1"/>
    <property type="molecule type" value="Genomic_DNA"/>
</dbReference>
<evidence type="ECO:0000256" key="4">
    <source>
        <dbReference type="ARBA" id="ARBA00023163"/>
    </source>
</evidence>
<evidence type="ECO:0000256" key="3">
    <source>
        <dbReference type="ARBA" id="ARBA00023125"/>
    </source>
</evidence>
<comment type="caution">
    <text evidence="6">The sequence shown here is derived from an EMBL/GenBank/DDBJ whole genome shotgun (WGS) entry which is preliminary data.</text>
</comment>
<dbReference type="InterPro" id="IPR036390">
    <property type="entry name" value="WH_DNA-bd_sf"/>
</dbReference>
<dbReference type="SUPFAM" id="SSF53850">
    <property type="entry name" value="Periplasmic binding protein-like II"/>
    <property type="match status" value="1"/>
</dbReference>
<evidence type="ECO:0000256" key="2">
    <source>
        <dbReference type="ARBA" id="ARBA00023015"/>
    </source>
</evidence>
<dbReference type="CDD" id="cd08432">
    <property type="entry name" value="PBP2_GcdR_TrpI_HvrB_AmpR_like"/>
    <property type="match status" value="1"/>
</dbReference>
<feature type="domain" description="HTH lysR-type" evidence="5">
    <location>
        <begin position="6"/>
        <end position="63"/>
    </location>
</feature>